<keyword evidence="2 6" id="KW-0808">Transferase</keyword>
<feature type="active site" description="Proton donor" evidence="6">
    <location>
        <position position="115"/>
    </location>
</feature>
<comment type="pathway">
    <text evidence="1 6">Purine metabolism; IMP biosynthesis via de novo pathway; N(2)-formyl-N(1)-(5-phospho-D-ribosyl)glycinamide from N(1)-(5-phospho-D-ribosyl)glycinamide (10-formyl THF route): step 1/1.</text>
</comment>
<feature type="binding site" evidence="6">
    <location>
        <position position="71"/>
    </location>
    <ligand>
        <name>(6R)-10-formyltetrahydrofolate</name>
        <dbReference type="ChEBI" id="CHEBI:195366"/>
    </ligand>
</feature>
<comment type="catalytic activity">
    <reaction evidence="5 6">
        <text>N(1)-(5-phospho-beta-D-ribosyl)glycinamide + (6R)-10-formyltetrahydrofolate = N(2)-formyl-N(1)-(5-phospho-beta-D-ribosyl)glycinamide + (6S)-5,6,7,8-tetrahydrofolate + H(+)</text>
        <dbReference type="Rhea" id="RHEA:15053"/>
        <dbReference type="ChEBI" id="CHEBI:15378"/>
        <dbReference type="ChEBI" id="CHEBI:57453"/>
        <dbReference type="ChEBI" id="CHEBI:143788"/>
        <dbReference type="ChEBI" id="CHEBI:147286"/>
        <dbReference type="ChEBI" id="CHEBI:195366"/>
        <dbReference type="EC" id="2.1.2.2"/>
    </reaction>
</comment>
<proteinExistence type="inferred from homology"/>
<keyword evidence="9" id="KW-1185">Reference proteome</keyword>
<gene>
    <name evidence="6" type="primary">purN</name>
    <name evidence="8" type="ORF">KOF26_11950</name>
</gene>
<evidence type="ECO:0000256" key="3">
    <source>
        <dbReference type="ARBA" id="ARBA00022755"/>
    </source>
</evidence>
<feature type="binding site" evidence="6">
    <location>
        <position position="113"/>
    </location>
    <ligand>
        <name>(6R)-10-formyltetrahydrofolate</name>
        <dbReference type="ChEBI" id="CHEBI:195366"/>
    </ligand>
</feature>
<evidence type="ECO:0000256" key="6">
    <source>
        <dbReference type="HAMAP-Rule" id="MF_01930"/>
    </source>
</evidence>
<feature type="binding site" evidence="6">
    <location>
        <begin position="96"/>
        <end position="99"/>
    </location>
    <ligand>
        <name>(6R)-10-formyltetrahydrofolate</name>
        <dbReference type="ChEBI" id="CHEBI:195366"/>
    </ligand>
</feature>
<feature type="binding site" evidence="6">
    <location>
        <begin position="19"/>
        <end position="21"/>
    </location>
    <ligand>
        <name>N(1)-(5-phospho-beta-D-ribosyl)glycinamide</name>
        <dbReference type="ChEBI" id="CHEBI:143788"/>
    </ligand>
</feature>
<feature type="domain" description="Formyl transferase N-terminal" evidence="7">
    <location>
        <begin position="10"/>
        <end position="188"/>
    </location>
</feature>
<dbReference type="InterPro" id="IPR002376">
    <property type="entry name" value="Formyl_transf_N"/>
</dbReference>
<feature type="site" description="Raises pKa of active site His" evidence="6">
    <location>
        <position position="151"/>
    </location>
</feature>
<comment type="similarity">
    <text evidence="4 6">Belongs to the GART family.</text>
</comment>
<evidence type="ECO:0000256" key="5">
    <source>
        <dbReference type="ARBA" id="ARBA00047664"/>
    </source>
</evidence>
<sequence>MAEAGAEKAKVAVLISGRGSNMVALADAAKAPDCPYEIVLVGSNDPAAPGLAAAARRGIPTWSLSHKGLKRAEFDMAVDAALRAAGAQWVALAGYMRLLSPDFVARWEGRMLNIHPSLLPRYKGLDTHARVLAAGDPVHGVSVHLVTAELDGGPVLARREIQVLPGDTPETLASRALVEEHILYPQVLAEMVRR</sequence>
<accession>A0ABS6BL78</accession>
<protein>
    <recommendedName>
        <fullName evidence="6">Phosphoribosylglycinamide formyltransferase</fullName>
        <ecNumber evidence="6">2.1.2.2</ecNumber>
    </recommendedName>
    <alternativeName>
        <fullName evidence="6">5'-phosphoribosylglycinamide transformylase</fullName>
    </alternativeName>
    <alternativeName>
        <fullName evidence="6">GAR transformylase</fullName>
        <shortName evidence="6">GART</shortName>
    </alternativeName>
</protein>
<dbReference type="InterPro" id="IPR001555">
    <property type="entry name" value="GART_AS"/>
</dbReference>
<evidence type="ECO:0000256" key="1">
    <source>
        <dbReference type="ARBA" id="ARBA00005054"/>
    </source>
</evidence>
<organism evidence="8 9">
    <name type="scientific">Sphingomonas quercus</name>
    <dbReference type="NCBI Taxonomy" id="2842451"/>
    <lineage>
        <taxon>Bacteria</taxon>
        <taxon>Pseudomonadati</taxon>
        <taxon>Pseudomonadota</taxon>
        <taxon>Alphaproteobacteria</taxon>
        <taxon>Sphingomonadales</taxon>
        <taxon>Sphingomonadaceae</taxon>
        <taxon>Sphingomonas</taxon>
    </lineage>
</organism>
<reference evidence="8 9" key="1">
    <citation type="submission" date="2021-06" db="EMBL/GenBank/DDBJ databases">
        <title>Sphingomonas sp. XMGL2, whole genome shotgun sequencing project.</title>
        <authorList>
            <person name="Zhao G."/>
            <person name="Shen L."/>
        </authorList>
    </citation>
    <scope>NUCLEOTIDE SEQUENCE [LARGE SCALE GENOMIC DNA]</scope>
    <source>
        <strain evidence="8 9">XMGL2</strain>
    </source>
</reference>
<dbReference type="EMBL" id="JAHKRT010000006">
    <property type="protein sequence ID" value="MBU3078582.1"/>
    <property type="molecule type" value="Genomic_DNA"/>
</dbReference>
<dbReference type="GO" id="GO:0004644">
    <property type="term" value="F:phosphoribosylglycinamide formyltransferase activity"/>
    <property type="evidence" value="ECO:0007669"/>
    <property type="project" value="UniProtKB-EC"/>
</dbReference>
<name>A0ABS6BL78_9SPHN</name>
<dbReference type="PROSITE" id="PS00373">
    <property type="entry name" value="GART"/>
    <property type="match status" value="1"/>
</dbReference>
<comment type="function">
    <text evidence="6">Catalyzes the transfer of a formyl group from 10-formyltetrahydrofolate to 5-phospho-ribosyl-glycinamide (GAR), producing 5-phospho-ribosyl-N-formylglycinamide (FGAR) and tetrahydrofolate.</text>
</comment>
<dbReference type="NCBIfam" id="TIGR00639">
    <property type="entry name" value="PurN"/>
    <property type="match status" value="1"/>
</dbReference>
<evidence type="ECO:0000256" key="4">
    <source>
        <dbReference type="ARBA" id="ARBA00038440"/>
    </source>
</evidence>
<evidence type="ECO:0000313" key="8">
    <source>
        <dbReference type="EMBL" id="MBU3078582.1"/>
    </source>
</evidence>
<evidence type="ECO:0000256" key="2">
    <source>
        <dbReference type="ARBA" id="ARBA00022679"/>
    </source>
</evidence>
<dbReference type="CDD" id="cd08645">
    <property type="entry name" value="FMT_core_GART"/>
    <property type="match status" value="1"/>
</dbReference>
<keyword evidence="3 6" id="KW-0658">Purine biosynthesis</keyword>
<dbReference type="InterPro" id="IPR004607">
    <property type="entry name" value="GART"/>
</dbReference>
<dbReference type="Pfam" id="PF00551">
    <property type="entry name" value="Formyl_trans_N"/>
    <property type="match status" value="1"/>
</dbReference>
<dbReference type="Proteomes" id="UP000776276">
    <property type="component" value="Unassembled WGS sequence"/>
</dbReference>
<dbReference type="PANTHER" id="PTHR43369:SF2">
    <property type="entry name" value="PHOSPHORIBOSYLGLYCINAMIDE FORMYLTRANSFERASE"/>
    <property type="match status" value="1"/>
</dbReference>
<dbReference type="EC" id="2.1.2.2" evidence="6"/>
<evidence type="ECO:0000259" key="7">
    <source>
        <dbReference type="Pfam" id="PF00551"/>
    </source>
</evidence>
<comment type="caution">
    <text evidence="8">The sequence shown here is derived from an EMBL/GenBank/DDBJ whole genome shotgun (WGS) entry which is preliminary data.</text>
</comment>
<dbReference type="HAMAP" id="MF_01930">
    <property type="entry name" value="PurN"/>
    <property type="match status" value="1"/>
</dbReference>
<evidence type="ECO:0000313" key="9">
    <source>
        <dbReference type="Proteomes" id="UP000776276"/>
    </source>
</evidence>
<dbReference type="PANTHER" id="PTHR43369">
    <property type="entry name" value="PHOSPHORIBOSYLGLYCINAMIDE FORMYLTRANSFERASE"/>
    <property type="match status" value="1"/>
</dbReference>